<keyword evidence="7" id="KW-0170">Cobalt</keyword>
<evidence type="ECO:0000256" key="7">
    <source>
        <dbReference type="ARBA" id="ARBA00023285"/>
    </source>
</evidence>
<dbReference type="AlphaFoldDB" id="A0A6A6ZV60"/>
<reference evidence="10" key="1">
    <citation type="journal article" date="2020" name="Stud. Mycol.">
        <title>101 Dothideomycetes genomes: a test case for predicting lifestyles and emergence of pathogens.</title>
        <authorList>
            <person name="Haridas S."/>
            <person name="Albert R."/>
            <person name="Binder M."/>
            <person name="Bloem J."/>
            <person name="Labutti K."/>
            <person name="Salamov A."/>
            <person name="Andreopoulos B."/>
            <person name="Baker S."/>
            <person name="Barry K."/>
            <person name="Bills G."/>
            <person name="Bluhm B."/>
            <person name="Cannon C."/>
            <person name="Castanera R."/>
            <person name="Culley D."/>
            <person name="Daum C."/>
            <person name="Ezra D."/>
            <person name="Gonzalez J."/>
            <person name="Henrissat B."/>
            <person name="Kuo A."/>
            <person name="Liang C."/>
            <person name="Lipzen A."/>
            <person name="Lutzoni F."/>
            <person name="Magnuson J."/>
            <person name="Mondo S."/>
            <person name="Nolan M."/>
            <person name="Ohm R."/>
            <person name="Pangilinan J."/>
            <person name="Park H.-J."/>
            <person name="Ramirez L."/>
            <person name="Alfaro M."/>
            <person name="Sun H."/>
            <person name="Tritt A."/>
            <person name="Yoshinaga Y."/>
            <person name="Zwiers L.-H."/>
            <person name="Turgeon B."/>
            <person name="Goodwin S."/>
            <person name="Spatafora J."/>
            <person name="Crous P."/>
            <person name="Grigoriev I."/>
        </authorList>
    </citation>
    <scope>NUCLEOTIDE SEQUENCE</scope>
    <source>
        <strain evidence="10">CBS 113818</strain>
    </source>
</reference>
<keyword evidence="5" id="KW-0378">Hydrolase</keyword>
<dbReference type="SUPFAM" id="SSF57016">
    <property type="entry name" value="Plant lectins/antimicrobial peptides"/>
    <property type="match status" value="1"/>
</dbReference>
<evidence type="ECO:0000256" key="2">
    <source>
        <dbReference type="ARBA" id="ARBA00022669"/>
    </source>
</evidence>
<dbReference type="GO" id="GO:0016787">
    <property type="term" value="F:hydrolase activity"/>
    <property type="evidence" value="ECO:0007669"/>
    <property type="project" value="UniProtKB-KW"/>
</dbReference>
<dbReference type="GO" id="GO:0046872">
    <property type="term" value="F:metal ion binding"/>
    <property type="evidence" value="ECO:0007669"/>
    <property type="project" value="UniProtKB-KW"/>
</dbReference>
<evidence type="ECO:0000256" key="1">
    <source>
        <dbReference type="ARBA" id="ARBA00001941"/>
    </source>
</evidence>
<dbReference type="EMBL" id="MU006230">
    <property type="protein sequence ID" value="KAF2824479.1"/>
    <property type="molecule type" value="Genomic_DNA"/>
</dbReference>
<evidence type="ECO:0000256" key="5">
    <source>
        <dbReference type="ARBA" id="ARBA00022801"/>
    </source>
</evidence>
<feature type="non-terminal residue" evidence="10">
    <location>
        <position position="1"/>
    </location>
</feature>
<feature type="non-terminal residue" evidence="10">
    <location>
        <position position="55"/>
    </location>
</feature>
<keyword evidence="3" id="KW-0479">Metal-binding</keyword>
<keyword evidence="11" id="KW-1185">Reference proteome</keyword>
<evidence type="ECO:0000259" key="9">
    <source>
        <dbReference type="PROSITE" id="PS50941"/>
    </source>
</evidence>
<feature type="domain" description="Chitin-binding type-1" evidence="9">
    <location>
        <begin position="8"/>
        <end position="55"/>
    </location>
</feature>
<dbReference type="InterPro" id="IPR001002">
    <property type="entry name" value="Chitin-bd_1"/>
</dbReference>
<proteinExistence type="predicted"/>
<comment type="cofactor">
    <cofactor evidence="1">
        <name>Co(2+)</name>
        <dbReference type="ChEBI" id="CHEBI:48828"/>
    </cofactor>
</comment>
<gene>
    <name evidence="10" type="ORF">CC86DRAFT_251229</name>
</gene>
<accession>A0A6A6ZV60</accession>
<dbReference type="InterPro" id="IPR036861">
    <property type="entry name" value="Endochitinase-like_sf"/>
</dbReference>
<dbReference type="Pfam" id="PF00187">
    <property type="entry name" value="Chitin_bind_1"/>
    <property type="match status" value="1"/>
</dbReference>
<evidence type="ECO:0000256" key="6">
    <source>
        <dbReference type="ARBA" id="ARBA00023277"/>
    </source>
</evidence>
<dbReference type="Proteomes" id="UP000799424">
    <property type="component" value="Unassembled WGS sequence"/>
</dbReference>
<comment type="caution">
    <text evidence="8">Lacks conserved residue(s) required for the propagation of feature annotation.</text>
</comment>
<dbReference type="Gene3D" id="3.30.60.10">
    <property type="entry name" value="Endochitinase-like"/>
    <property type="match status" value="1"/>
</dbReference>
<organism evidence="10 11">
    <name type="scientific">Ophiobolus disseminans</name>
    <dbReference type="NCBI Taxonomy" id="1469910"/>
    <lineage>
        <taxon>Eukaryota</taxon>
        <taxon>Fungi</taxon>
        <taxon>Dikarya</taxon>
        <taxon>Ascomycota</taxon>
        <taxon>Pezizomycotina</taxon>
        <taxon>Dothideomycetes</taxon>
        <taxon>Pleosporomycetidae</taxon>
        <taxon>Pleosporales</taxon>
        <taxon>Pleosporineae</taxon>
        <taxon>Phaeosphaeriaceae</taxon>
        <taxon>Ophiobolus</taxon>
    </lineage>
</organism>
<feature type="disulfide bond" evidence="8">
    <location>
        <begin position="28"/>
        <end position="42"/>
    </location>
</feature>
<evidence type="ECO:0000313" key="10">
    <source>
        <dbReference type="EMBL" id="KAF2824479.1"/>
    </source>
</evidence>
<keyword evidence="4" id="KW-0732">Signal</keyword>
<keyword evidence="6" id="KW-0119">Carbohydrate metabolism</keyword>
<sequence>ASQPVSQNARCGSSFGGQTCIGSQWGDCCSQYNYCGRTSDHCRPQACQAGYGRCD</sequence>
<dbReference type="GO" id="GO:0008061">
    <property type="term" value="F:chitin binding"/>
    <property type="evidence" value="ECO:0007669"/>
    <property type="project" value="UniProtKB-UniRule"/>
</dbReference>
<dbReference type="PANTHER" id="PTHR46471:SF2">
    <property type="entry name" value="CHITIN DEACETYLASE-RELATED"/>
    <property type="match status" value="1"/>
</dbReference>
<evidence type="ECO:0000256" key="3">
    <source>
        <dbReference type="ARBA" id="ARBA00022723"/>
    </source>
</evidence>
<protein>
    <recommendedName>
        <fullName evidence="9">Chitin-binding type-1 domain-containing protein</fullName>
    </recommendedName>
</protein>
<evidence type="ECO:0000256" key="8">
    <source>
        <dbReference type="PROSITE-ProRule" id="PRU00261"/>
    </source>
</evidence>
<dbReference type="PANTHER" id="PTHR46471">
    <property type="entry name" value="CHITIN DEACETYLASE"/>
    <property type="match status" value="1"/>
</dbReference>
<name>A0A6A6ZV60_9PLEO</name>
<keyword evidence="8" id="KW-1015">Disulfide bond</keyword>
<keyword evidence="2 8" id="KW-0147">Chitin-binding</keyword>
<dbReference type="OrthoDB" id="5985073at2759"/>
<evidence type="ECO:0000313" key="11">
    <source>
        <dbReference type="Proteomes" id="UP000799424"/>
    </source>
</evidence>
<evidence type="ECO:0000256" key="4">
    <source>
        <dbReference type="ARBA" id="ARBA00022729"/>
    </source>
</evidence>
<dbReference type="PROSITE" id="PS50941">
    <property type="entry name" value="CHIT_BIND_I_2"/>
    <property type="match status" value="1"/>
</dbReference>